<accession>A0ABY5CZ41</accession>
<dbReference type="InterPro" id="IPR023286">
    <property type="entry name" value="ABATE_dom_sf"/>
</dbReference>
<dbReference type="PANTHER" id="PTHR35525">
    <property type="entry name" value="BLL6575 PROTEIN"/>
    <property type="match status" value="1"/>
</dbReference>
<evidence type="ECO:0000259" key="1">
    <source>
        <dbReference type="Pfam" id="PF11706"/>
    </source>
</evidence>
<proteinExistence type="predicted"/>
<name>A0ABY5CZ41_9ACTN</name>
<dbReference type="Gene3D" id="1.10.3300.10">
    <property type="entry name" value="Jann2411-like domain"/>
    <property type="match status" value="1"/>
</dbReference>
<evidence type="ECO:0000313" key="2">
    <source>
        <dbReference type="EMBL" id="USY17029.1"/>
    </source>
</evidence>
<evidence type="ECO:0000313" key="3">
    <source>
        <dbReference type="Proteomes" id="UP001055940"/>
    </source>
</evidence>
<reference evidence="2" key="1">
    <citation type="submission" date="2022-06" db="EMBL/GenBank/DDBJ databases">
        <authorList>
            <person name="Ping M."/>
        </authorList>
    </citation>
    <scope>NUCLEOTIDE SEQUENCE</scope>
    <source>
        <strain evidence="2">JCM11759T</strain>
    </source>
</reference>
<dbReference type="EMBL" id="CP099837">
    <property type="protein sequence ID" value="USY17029.1"/>
    <property type="molecule type" value="Genomic_DNA"/>
</dbReference>
<organism evidence="2 3">
    <name type="scientific">Nocardiopsis exhalans</name>
    <dbReference type="NCBI Taxonomy" id="163604"/>
    <lineage>
        <taxon>Bacteria</taxon>
        <taxon>Bacillati</taxon>
        <taxon>Actinomycetota</taxon>
        <taxon>Actinomycetes</taxon>
        <taxon>Streptosporangiales</taxon>
        <taxon>Nocardiopsidaceae</taxon>
        <taxon>Nocardiopsis</taxon>
    </lineage>
</organism>
<feature type="domain" description="Zinc finger CGNR" evidence="1">
    <location>
        <begin position="125"/>
        <end position="164"/>
    </location>
</feature>
<sequence>MERTAAWTRAAQSWSAAAAARHRGREKSASGPPTAEDVADLRAAADELRSVLAAGSLDLAAEQVNALLARTAYPPRLSNHGGTFGWHLHVDSDDEDASLAEWFLASASMLLALLISDRHRPPGGVCAARGCELVFIDSAHGSRRRYCSRRCATRERVAAHRARR</sequence>
<protein>
    <submittedName>
        <fullName evidence="2">CGNR zinc finger domain-containing protein</fullName>
    </submittedName>
</protein>
<keyword evidence="3" id="KW-1185">Reference proteome</keyword>
<dbReference type="RefSeq" id="WP_254416619.1">
    <property type="nucleotide sequence ID" value="NZ_BAAAJB010000051.1"/>
</dbReference>
<dbReference type="InterPro" id="IPR010852">
    <property type="entry name" value="ABATE"/>
</dbReference>
<dbReference type="PANTHER" id="PTHR35525:SF3">
    <property type="entry name" value="BLL6575 PROTEIN"/>
    <property type="match status" value="1"/>
</dbReference>
<dbReference type="Pfam" id="PF11706">
    <property type="entry name" value="zf-CGNR"/>
    <property type="match status" value="1"/>
</dbReference>
<dbReference type="Proteomes" id="UP001055940">
    <property type="component" value="Chromosome"/>
</dbReference>
<dbReference type="InterPro" id="IPR021005">
    <property type="entry name" value="Znf_CGNR"/>
</dbReference>
<dbReference type="SUPFAM" id="SSF160904">
    <property type="entry name" value="Jann2411-like"/>
    <property type="match status" value="1"/>
</dbReference>
<gene>
    <name evidence="2" type="ORF">NE857_16800</name>
</gene>